<protein>
    <recommendedName>
        <fullName evidence="1">DUF7154 domain-containing protein</fullName>
    </recommendedName>
</protein>
<proteinExistence type="predicted"/>
<sequence>MGPIEPDRYFWEMIGRLPFLEFHYPVYSKNIQVTGSGTMSLPALYLPKPDRYWICVTYQDHLPIDSLKIIDLYWTNPSDSGYFEANANYLHGDEDPETYESEWKDFGASHYNMTLDYNYSGTDVQNLQIRIYSKT</sequence>
<accession>A0A2G5VPY9</accession>
<dbReference type="Proteomes" id="UP000230233">
    <property type="component" value="Chromosome I"/>
</dbReference>
<organism evidence="2 3">
    <name type="scientific">Caenorhabditis nigoni</name>
    <dbReference type="NCBI Taxonomy" id="1611254"/>
    <lineage>
        <taxon>Eukaryota</taxon>
        <taxon>Metazoa</taxon>
        <taxon>Ecdysozoa</taxon>
        <taxon>Nematoda</taxon>
        <taxon>Chromadorea</taxon>
        <taxon>Rhabditida</taxon>
        <taxon>Rhabditina</taxon>
        <taxon>Rhabditomorpha</taxon>
        <taxon>Rhabditoidea</taxon>
        <taxon>Rhabditidae</taxon>
        <taxon>Peloderinae</taxon>
        <taxon>Caenorhabditis</taxon>
    </lineage>
</organism>
<comment type="caution">
    <text evidence="2">The sequence shown here is derived from an EMBL/GenBank/DDBJ whole genome shotgun (WGS) entry which is preliminary data.</text>
</comment>
<gene>
    <name evidence="2" type="primary">Cnig_chr_I.g3385</name>
    <name evidence="2" type="ORF">B9Z55_003385</name>
</gene>
<evidence type="ECO:0000313" key="2">
    <source>
        <dbReference type="EMBL" id="PIC53885.1"/>
    </source>
</evidence>
<name>A0A2G5VPY9_9PELO</name>
<evidence type="ECO:0000259" key="1">
    <source>
        <dbReference type="Pfam" id="PF23673"/>
    </source>
</evidence>
<keyword evidence="3" id="KW-1185">Reference proteome</keyword>
<reference evidence="3" key="1">
    <citation type="submission" date="2017-10" db="EMBL/GenBank/DDBJ databases">
        <title>Rapid genome shrinkage in a self-fertile nematode reveals novel sperm competition proteins.</title>
        <authorList>
            <person name="Yin D."/>
            <person name="Schwarz E.M."/>
            <person name="Thomas C.G."/>
            <person name="Felde R.L."/>
            <person name="Korf I.F."/>
            <person name="Cutter A.D."/>
            <person name="Schartner C.M."/>
            <person name="Ralston E.J."/>
            <person name="Meyer B.J."/>
            <person name="Haag E.S."/>
        </authorList>
    </citation>
    <scope>NUCLEOTIDE SEQUENCE [LARGE SCALE GENOMIC DNA]</scope>
    <source>
        <strain evidence="3">JU1422</strain>
    </source>
</reference>
<dbReference type="STRING" id="1611254.A0A2G5VPY9"/>
<dbReference type="EMBL" id="PDUG01000001">
    <property type="protein sequence ID" value="PIC53885.1"/>
    <property type="molecule type" value="Genomic_DNA"/>
</dbReference>
<evidence type="ECO:0000313" key="3">
    <source>
        <dbReference type="Proteomes" id="UP000230233"/>
    </source>
</evidence>
<dbReference type="AlphaFoldDB" id="A0A2G5VPY9"/>
<feature type="domain" description="DUF7154" evidence="1">
    <location>
        <begin position="29"/>
        <end position="134"/>
    </location>
</feature>
<dbReference type="Pfam" id="PF23673">
    <property type="entry name" value="DUF7154"/>
    <property type="match status" value="1"/>
</dbReference>
<dbReference type="InterPro" id="IPR055578">
    <property type="entry name" value="DUF7154"/>
</dbReference>